<dbReference type="GeneID" id="98180932"/>
<dbReference type="Proteomes" id="UP001628179">
    <property type="component" value="Unassembled WGS sequence"/>
</dbReference>
<keyword evidence="3" id="KW-1185">Reference proteome</keyword>
<proteinExistence type="predicted"/>
<feature type="compositionally biased region" description="Polar residues" evidence="1">
    <location>
        <begin position="1"/>
        <end position="29"/>
    </location>
</feature>
<comment type="caution">
    <text evidence="2">The sequence shown here is derived from an EMBL/GenBank/DDBJ whole genome shotgun (WGS) entry which is preliminary data.</text>
</comment>
<feature type="compositionally biased region" description="Basic and acidic residues" evidence="1">
    <location>
        <begin position="422"/>
        <end position="450"/>
    </location>
</feature>
<dbReference type="RefSeq" id="XP_070921710.1">
    <property type="nucleotide sequence ID" value="XM_071065609.1"/>
</dbReference>
<evidence type="ECO:0000313" key="3">
    <source>
        <dbReference type="Proteomes" id="UP001628179"/>
    </source>
</evidence>
<feature type="compositionally biased region" description="Acidic residues" evidence="1">
    <location>
        <begin position="451"/>
        <end position="461"/>
    </location>
</feature>
<name>A0ABQ0GQF9_9PEZI</name>
<feature type="region of interest" description="Disordered" evidence="1">
    <location>
        <begin position="1"/>
        <end position="66"/>
    </location>
</feature>
<protein>
    <submittedName>
        <fullName evidence="2">Uncharacterized protein</fullName>
    </submittedName>
</protein>
<gene>
    <name evidence="2" type="ORF">MFIFM68171_10190</name>
</gene>
<sequence>MSSGKDSSRNEFTLPSTHDTASGNYQTAQPPFDSQRMESQTPAVTLPGAPFATEGVPEDNALRSHAPLVASGRADTGSALFQAPPVDPGSVQPDIPIDPVLLAWDTTHNAASADTGNTNAQQGIPIDPLNLPLGSAPNNEPSFINTPQAQPNLDVGAPMTWHGFPPVNPNLFNLNNPANNGSGFPAQPSQGAEPPISWNGLPSVGPNPVNPSSLGSLGNLGSIQPSFPSGLPAPPNPDVGASMAWQGFLPAGPNPADPNSTASTGFPQAQFSPFPNSFSMGAFPAPAANNFQGPSFPENGFPTNYAVQGYNPFPPAPQAGGTGAPFQPFPGALQPQPDQSPYPEAPLEPQQQDDDESDQEEPHGKTRRGKGPKNTRSAARRAQGLCGICGEANPEPRYVSCPTCRKTRRDAVKSSRNRKRQRELDRWEAQEKAREEKAKKEKEREEREEREGEGEDDPAGN</sequence>
<feature type="region of interest" description="Disordered" evidence="1">
    <location>
        <begin position="176"/>
        <end position="273"/>
    </location>
</feature>
<feature type="compositionally biased region" description="Low complexity" evidence="1">
    <location>
        <begin position="199"/>
        <end position="222"/>
    </location>
</feature>
<reference evidence="2 3" key="1">
    <citation type="submission" date="2024-09" db="EMBL/GenBank/DDBJ databases">
        <title>Itraconazole resistance in Madurella fahalii resulting from another homologue of gene encoding cytochrome P450 14-alpha sterol demethylase (CYP51).</title>
        <authorList>
            <person name="Yoshioka I."/>
            <person name="Fahal A.H."/>
            <person name="Kaneko S."/>
            <person name="Yaguchi T."/>
        </authorList>
    </citation>
    <scope>NUCLEOTIDE SEQUENCE [LARGE SCALE GENOMIC DNA]</scope>
    <source>
        <strain evidence="2 3">IFM 68171</strain>
    </source>
</reference>
<feature type="region of interest" description="Disordered" evidence="1">
    <location>
        <begin position="290"/>
        <end position="461"/>
    </location>
</feature>
<evidence type="ECO:0000313" key="2">
    <source>
        <dbReference type="EMBL" id="GAB1319980.1"/>
    </source>
</evidence>
<evidence type="ECO:0000256" key="1">
    <source>
        <dbReference type="SAM" id="MobiDB-lite"/>
    </source>
</evidence>
<dbReference type="EMBL" id="BAAFSV010000006">
    <property type="protein sequence ID" value="GAB1319980.1"/>
    <property type="molecule type" value="Genomic_DNA"/>
</dbReference>
<feature type="compositionally biased region" description="Polar residues" evidence="1">
    <location>
        <begin position="257"/>
        <end position="273"/>
    </location>
</feature>
<accession>A0ABQ0GQF9</accession>
<organism evidence="2 3">
    <name type="scientific">Madurella fahalii</name>
    <dbReference type="NCBI Taxonomy" id="1157608"/>
    <lineage>
        <taxon>Eukaryota</taxon>
        <taxon>Fungi</taxon>
        <taxon>Dikarya</taxon>
        <taxon>Ascomycota</taxon>
        <taxon>Pezizomycotina</taxon>
        <taxon>Sordariomycetes</taxon>
        <taxon>Sordariomycetidae</taxon>
        <taxon>Sordariales</taxon>
        <taxon>Sordariales incertae sedis</taxon>
        <taxon>Madurella</taxon>
    </lineage>
</organism>